<reference evidence="11" key="1">
    <citation type="submission" date="2005-03" db="EMBL/GenBank/DDBJ databases">
        <title>Comparison of the complete genome sequences of Rhodococcus erythropolis PR4 and Rhodococcus opacus B4.</title>
        <authorList>
            <person name="Takarada H."/>
            <person name="Sekine M."/>
            <person name="Hosoyama A."/>
            <person name="Yamada R."/>
            <person name="Fujisawa T."/>
            <person name="Omata S."/>
            <person name="Shimizu A."/>
            <person name="Tsukatani N."/>
            <person name="Tanikawa S."/>
            <person name="Fujita N."/>
            <person name="Harayama S."/>
        </authorList>
    </citation>
    <scope>NUCLEOTIDE SEQUENCE [LARGE SCALE GENOMIC DNA]</scope>
    <source>
        <strain evidence="11">PR4 / NBRC 100887</strain>
        <plasmid evidence="11">pREL1</plasmid>
    </source>
</reference>
<dbReference type="NCBIfam" id="TIGR02937">
    <property type="entry name" value="sigma70-ECF"/>
    <property type="match status" value="1"/>
</dbReference>
<dbReference type="HOGENOM" id="CLU_1015172_0_0_11"/>
<protein>
    <submittedName>
        <fullName evidence="10">Putative RNA polymerase ECF-type sigma factor</fullName>
    </submittedName>
</protein>
<evidence type="ECO:0000259" key="8">
    <source>
        <dbReference type="Pfam" id="PF08281"/>
    </source>
</evidence>
<dbReference type="RefSeq" id="WP_011331570.1">
    <property type="nucleotide sequence ID" value="NC_007491.1"/>
</dbReference>
<dbReference type="InterPro" id="IPR013325">
    <property type="entry name" value="RNA_pol_sigma_r2"/>
</dbReference>
<dbReference type="InterPro" id="IPR014284">
    <property type="entry name" value="RNA_pol_sigma-70_dom"/>
</dbReference>
<organism evidence="10 11">
    <name type="scientific">Rhodococcus erythropolis (strain PR4 / NBRC 100887)</name>
    <dbReference type="NCBI Taxonomy" id="234621"/>
    <lineage>
        <taxon>Bacteria</taxon>
        <taxon>Bacillati</taxon>
        <taxon>Actinomycetota</taxon>
        <taxon>Actinomycetes</taxon>
        <taxon>Mycobacteriales</taxon>
        <taxon>Nocardiaceae</taxon>
        <taxon>Rhodococcus</taxon>
        <taxon>Rhodococcus erythropolis group</taxon>
    </lineage>
</organism>
<evidence type="ECO:0000256" key="3">
    <source>
        <dbReference type="ARBA" id="ARBA00023082"/>
    </source>
</evidence>
<name>Q3L9E3_RHOE4</name>
<sequence length="274" mass="29848">MDGRPRRSGQVGEQASARDGGSDALGDEDFAVELSVQTPVLRRIAGGMTRSPADADDLVQDVLERAWRGRRSFRAESALSTWLYRIAINRARDLAARADSARTVPSGIDDIDLPVSRLDHPEVLAESLADEQTVRAALATLSVEDRMVLALHDGEGWTAPRISTVCELTVASVYKRIHRARIRLLRALPGVSASESVDSELCRKTLVHASAYLDGHLDVETSTRIDEHLRQCPRCPPIAGALVGIKTALGQRPWSSAMPPDFVRAVDTLGNTNR</sequence>
<dbReference type="AlphaFoldDB" id="Q3L9E3"/>
<dbReference type="PANTHER" id="PTHR43133:SF8">
    <property type="entry name" value="RNA POLYMERASE SIGMA FACTOR HI_1459-RELATED"/>
    <property type="match status" value="1"/>
</dbReference>
<evidence type="ECO:0000256" key="5">
    <source>
        <dbReference type="ARBA" id="ARBA00023163"/>
    </source>
</evidence>
<dbReference type="GO" id="GO:0003677">
    <property type="term" value="F:DNA binding"/>
    <property type="evidence" value="ECO:0007669"/>
    <property type="project" value="UniProtKB-KW"/>
</dbReference>
<keyword evidence="4" id="KW-0238">DNA-binding</keyword>
<dbReference type="SUPFAM" id="SSF88659">
    <property type="entry name" value="Sigma3 and sigma4 domains of RNA polymerase sigma factors"/>
    <property type="match status" value="1"/>
</dbReference>
<dbReference type="InterPro" id="IPR039425">
    <property type="entry name" value="RNA_pol_sigma-70-like"/>
</dbReference>
<dbReference type="InterPro" id="IPR013324">
    <property type="entry name" value="RNA_pol_sigma_r3/r4-like"/>
</dbReference>
<keyword evidence="3" id="KW-0731">Sigma factor</keyword>
<evidence type="ECO:0000313" key="10">
    <source>
        <dbReference type="EMBL" id="BAE46170.1"/>
    </source>
</evidence>
<dbReference type="InterPro" id="IPR013249">
    <property type="entry name" value="RNA_pol_sigma70_r4_t2"/>
</dbReference>
<keyword evidence="2" id="KW-0805">Transcription regulation</keyword>
<dbReference type="Gene3D" id="1.10.10.1320">
    <property type="entry name" value="Anti-sigma factor, zinc-finger domain"/>
    <property type="match status" value="1"/>
</dbReference>
<dbReference type="InterPro" id="IPR027383">
    <property type="entry name" value="Znf_put"/>
</dbReference>
<dbReference type="GO" id="GO:0006352">
    <property type="term" value="P:DNA-templated transcription initiation"/>
    <property type="evidence" value="ECO:0007669"/>
    <property type="project" value="InterPro"/>
</dbReference>
<evidence type="ECO:0000259" key="7">
    <source>
        <dbReference type="Pfam" id="PF04542"/>
    </source>
</evidence>
<feature type="domain" description="RNA polymerase sigma-70 region 2" evidence="7">
    <location>
        <begin position="39"/>
        <end position="99"/>
    </location>
</feature>
<dbReference type="PANTHER" id="PTHR43133">
    <property type="entry name" value="RNA POLYMERASE ECF-TYPE SIGMA FACTO"/>
    <property type="match status" value="1"/>
</dbReference>
<dbReference type="SUPFAM" id="SSF88946">
    <property type="entry name" value="Sigma2 domain of RNA polymerase sigma factors"/>
    <property type="match status" value="1"/>
</dbReference>
<feature type="domain" description="RNA polymerase sigma factor 70 region 4 type 2" evidence="8">
    <location>
        <begin position="133"/>
        <end position="184"/>
    </location>
</feature>
<dbReference type="InterPro" id="IPR007627">
    <property type="entry name" value="RNA_pol_sigma70_r2"/>
</dbReference>
<evidence type="ECO:0000259" key="9">
    <source>
        <dbReference type="Pfam" id="PF13490"/>
    </source>
</evidence>
<evidence type="ECO:0000313" key="11">
    <source>
        <dbReference type="Proteomes" id="UP000002204"/>
    </source>
</evidence>
<dbReference type="Pfam" id="PF04542">
    <property type="entry name" value="Sigma70_r2"/>
    <property type="match status" value="1"/>
</dbReference>
<dbReference type="Gene3D" id="1.10.1740.10">
    <property type="match status" value="1"/>
</dbReference>
<feature type="domain" description="Putative zinc-finger" evidence="9">
    <location>
        <begin position="202"/>
        <end position="235"/>
    </location>
</feature>
<dbReference type="InterPro" id="IPR041916">
    <property type="entry name" value="Anti_sigma_zinc_sf"/>
</dbReference>
<evidence type="ECO:0000256" key="2">
    <source>
        <dbReference type="ARBA" id="ARBA00023015"/>
    </source>
</evidence>
<evidence type="ECO:0000256" key="4">
    <source>
        <dbReference type="ARBA" id="ARBA00023125"/>
    </source>
</evidence>
<comment type="similarity">
    <text evidence="1">Belongs to the sigma-70 factor family. ECF subfamily.</text>
</comment>
<dbReference type="GO" id="GO:0016987">
    <property type="term" value="F:sigma factor activity"/>
    <property type="evidence" value="ECO:0007669"/>
    <property type="project" value="UniProtKB-KW"/>
</dbReference>
<gene>
    <name evidence="10" type="ordered locus">RER_pREL1-02270</name>
</gene>
<keyword evidence="10" id="KW-0614">Plasmid</keyword>
<dbReference type="PATRIC" id="fig|234621.6.peg.357"/>
<evidence type="ECO:0000256" key="6">
    <source>
        <dbReference type="SAM" id="MobiDB-lite"/>
    </source>
</evidence>
<reference evidence="10 11" key="2">
    <citation type="journal article" date="2006" name="Environ. Microbiol.">
        <title>Sequence analysis of three plasmids harboured in Rhodococcus erythropolis strain PR4.</title>
        <authorList>
            <person name="Sekine M."/>
            <person name="Tanikawa S."/>
            <person name="Omata S."/>
            <person name="Saito M."/>
            <person name="Fujisawa T."/>
            <person name="Tsukatani N."/>
            <person name="Tajima T."/>
            <person name="Sekigawa T."/>
            <person name="Kosugi H."/>
            <person name="Matsuo Y."/>
            <person name="Nishiko R."/>
            <person name="Imamura K."/>
            <person name="Ito M."/>
            <person name="Narita H."/>
            <person name="Tago S."/>
            <person name="Fujita N."/>
            <person name="Harayama S."/>
        </authorList>
    </citation>
    <scope>NUCLEOTIDE SEQUENCE [LARGE SCALE GENOMIC DNA]</scope>
    <source>
        <strain evidence="11">PR4 / NBRC 100887</strain>
        <plasmid evidence="10 11">pREL1</plasmid>
    </source>
</reference>
<dbReference type="EMBL" id="AP008931">
    <property type="protein sequence ID" value="BAE46170.1"/>
    <property type="molecule type" value="Genomic_DNA"/>
</dbReference>
<dbReference type="Pfam" id="PF13490">
    <property type="entry name" value="zf-HC2"/>
    <property type="match status" value="1"/>
</dbReference>
<accession>Q3L9E3</accession>
<dbReference type="CDD" id="cd06171">
    <property type="entry name" value="Sigma70_r4"/>
    <property type="match status" value="1"/>
</dbReference>
<dbReference type="Pfam" id="PF08281">
    <property type="entry name" value="Sigma70_r4_2"/>
    <property type="match status" value="1"/>
</dbReference>
<dbReference type="KEGG" id="rer:RER_pREL1-02270"/>
<dbReference type="Gene3D" id="1.10.10.10">
    <property type="entry name" value="Winged helix-like DNA-binding domain superfamily/Winged helix DNA-binding domain"/>
    <property type="match status" value="1"/>
</dbReference>
<feature type="region of interest" description="Disordered" evidence="6">
    <location>
        <begin position="1"/>
        <end position="25"/>
    </location>
</feature>
<dbReference type="InterPro" id="IPR036388">
    <property type="entry name" value="WH-like_DNA-bd_sf"/>
</dbReference>
<keyword evidence="5" id="KW-0804">Transcription</keyword>
<dbReference type="Proteomes" id="UP000002204">
    <property type="component" value="Plasmid pREL1"/>
</dbReference>
<evidence type="ECO:0000256" key="1">
    <source>
        <dbReference type="ARBA" id="ARBA00010641"/>
    </source>
</evidence>
<geneLocation type="plasmid" evidence="10 11">
    <name>pREL1</name>
</geneLocation>
<proteinExistence type="inferred from homology"/>